<dbReference type="OrthoDB" id="241504at2"/>
<proteinExistence type="predicted"/>
<accession>A0A1H6EPJ0</accession>
<dbReference type="InterPro" id="IPR013149">
    <property type="entry name" value="ADH-like_C"/>
</dbReference>
<keyword evidence="7" id="KW-1185">Reference proteome</keyword>
<dbReference type="Pfam" id="PF08240">
    <property type="entry name" value="ADH_N"/>
    <property type="match status" value="1"/>
</dbReference>
<keyword evidence="2" id="KW-0479">Metal-binding</keyword>
<dbReference type="InterPro" id="IPR036291">
    <property type="entry name" value="NAD(P)-bd_dom_sf"/>
</dbReference>
<comment type="cofactor">
    <cofactor evidence="1">
        <name>Zn(2+)</name>
        <dbReference type="ChEBI" id="CHEBI:29105"/>
    </cofactor>
</comment>
<dbReference type="InterPro" id="IPR011032">
    <property type="entry name" value="GroES-like_sf"/>
</dbReference>
<sequence>MRELVFLRSGTLAWRAREAPRLTDPGDAIVRPFLAARCDGDTLPIHRPVSRALQAGMALGLVDPIVASICGKTPFRGPFAIGHECVAQVIAVGSGVQRIKAGQTVVVPWAVSCGACPRCEAGLTSKCATTAQSTLAAYGFGPASGPWGGMIADRLRVPHADHLLVPVPDGVPPLRVAAASDNLADAWRTGVPPLAQRPGGSVLVLGGGAKSIGLYAAGLAAAHGATTVHYVDDNPRRRELAESLGAQIRPVTGTYDIVVEATSRPSGLRRALTATAPGGVCTAVGYYLATGTRVPLMHMYATDITLRLGVSHARATLPDLLGFVHRTGFPAERVTTLLADWDDAPTAYAARTTKVVLQRKPLTDPSG</sequence>
<dbReference type="SUPFAM" id="SSF50129">
    <property type="entry name" value="GroES-like"/>
    <property type="match status" value="1"/>
</dbReference>
<gene>
    <name evidence="6" type="ORF">SAMN05444920_11466</name>
</gene>
<dbReference type="GO" id="GO:0046872">
    <property type="term" value="F:metal ion binding"/>
    <property type="evidence" value="ECO:0007669"/>
    <property type="project" value="UniProtKB-KW"/>
</dbReference>
<dbReference type="Gene3D" id="3.90.180.10">
    <property type="entry name" value="Medium-chain alcohol dehydrogenases, catalytic domain"/>
    <property type="match status" value="1"/>
</dbReference>
<dbReference type="EMBL" id="FNVT01000014">
    <property type="protein sequence ID" value="SEG99790.1"/>
    <property type="molecule type" value="Genomic_DNA"/>
</dbReference>
<evidence type="ECO:0000256" key="1">
    <source>
        <dbReference type="ARBA" id="ARBA00001947"/>
    </source>
</evidence>
<name>A0A1H6EPJ0_9ACTN</name>
<dbReference type="InterPro" id="IPR013154">
    <property type="entry name" value="ADH-like_N"/>
</dbReference>
<evidence type="ECO:0000256" key="2">
    <source>
        <dbReference type="ARBA" id="ARBA00022723"/>
    </source>
</evidence>
<dbReference type="Gene3D" id="3.40.50.720">
    <property type="entry name" value="NAD(P)-binding Rossmann-like Domain"/>
    <property type="match status" value="1"/>
</dbReference>
<feature type="domain" description="Alcohol dehydrogenase-like C-terminal" evidence="4">
    <location>
        <begin position="212"/>
        <end position="322"/>
    </location>
</feature>
<dbReference type="PANTHER" id="PTHR42813:SF7">
    <property type="entry name" value="ALCOHOL DEHYDROGENASE (ZN-DEPENDENT)-RELATED"/>
    <property type="match status" value="1"/>
</dbReference>
<protein>
    <submittedName>
        <fullName evidence="6">Alcohol dehydrogenase</fullName>
    </submittedName>
</protein>
<evidence type="ECO:0000259" key="5">
    <source>
        <dbReference type="Pfam" id="PF08240"/>
    </source>
</evidence>
<reference evidence="6 7" key="1">
    <citation type="submission" date="2016-10" db="EMBL/GenBank/DDBJ databases">
        <authorList>
            <person name="de Groot N.N."/>
        </authorList>
    </citation>
    <scope>NUCLEOTIDE SEQUENCE [LARGE SCALE GENOMIC DNA]</scope>
    <source>
        <strain evidence="6 7">CGMCC 4.7037</strain>
    </source>
</reference>
<evidence type="ECO:0000259" key="4">
    <source>
        <dbReference type="Pfam" id="PF00107"/>
    </source>
</evidence>
<feature type="domain" description="Alcohol dehydrogenase-like N-terminal" evidence="5">
    <location>
        <begin position="73"/>
        <end position="169"/>
    </location>
</feature>
<evidence type="ECO:0000313" key="6">
    <source>
        <dbReference type="EMBL" id="SEG99790.1"/>
    </source>
</evidence>
<dbReference type="SUPFAM" id="SSF51735">
    <property type="entry name" value="NAD(P)-binding Rossmann-fold domains"/>
    <property type="match status" value="1"/>
</dbReference>
<dbReference type="Proteomes" id="UP000236732">
    <property type="component" value="Unassembled WGS sequence"/>
</dbReference>
<evidence type="ECO:0000256" key="3">
    <source>
        <dbReference type="ARBA" id="ARBA00022833"/>
    </source>
</evidence>
<keyword evidence="3" id="KW-0862">Zinc</keyword>
<dbReference type="PANTHER" id="PTHR42813">
    <property type="entry name" value="ZINC-TYPE ALCOHOL DEHYDROGENASE-LIKE"/>
    <property type="match status" value="1"/>
</dbReference>
<dbReference type="RefSeq" id="WP_103960975.1">
    <property type="nucleotide sequence ID" value="NZ_FNVT01000014.1"/>
</dbReference>
<dbReference type="AlphaFoldDB" id="A0A1H6EPJ0"/>
<dbReference type="Pfam" id="PF00107">
    <property type="entry name" value="ADH_zinc_N"/>
    <property type="match status" value="1"/>
</dbReference>
<organism evidence="6 7">
    <name type="scientific">Nonomuraea solani</name>
    <dbReference type="NCBI Taxonomy" id="1144553"/>
    <lineage>
        <taxon>Bacteria</taxon>
        <taxon>Bacillati</taxon>
        <taxon>Actinomycetota</taxon>
        <taxon>Actinomycetes</taxon>
        <taxon>Streptosporangiales</taxon>
        <taxon>Streptosporangiaceae</taxon>
        <taxon>Nonomuraea</taxon>
    </lineage>
</organism>
<evidence type="ECO:0000313" key="7">
    <source>
        <dbReference type="Proteomes" id="UP000236732"/>
    </source>
</evidence>